<dbReference type="EMBL" id="JBHUHY010000009">
    <property type="protein sequence ID" value="MFD2187212.1"/>
    <property type="molecule type" value="Genomic_DNA"/>
</dbReference>
<accession>A0ABW5AXP6</accession>
<protein>
    <submittedName>
        <fullName evidence="1">Uncharacterized protein</fullName>
    </submittedName>
</protein>
<gene>
    <name evidence="1" type="ORF">ACFSJT_10475</name>
</gene>
<name>A0ABW5AXP6_9FLAO</name>
<evidence type="ECO:0000313" key="2">
    <source>
        <dbReference type="Proteomes" id="UP001597344"/>
    </source>
</evidence>
<comment type="caution">
    <text evidence="1">The sequence shown here is derived from an EMBL/GenBank/DDBJ whole genome shotgun (WGS) entry which is preliminary data.</text>
</comment>
<evidence type="ECO:0000313" key="1">
    <source>
        <dbReference type="EMBL" id="MFD2187212.1"/>
    </source>
</evidence>
<proteinExistence type="predicted"/>
<dbReference type="RefSeq" id="WP_378320209.1">
    <property type="nucleotide sequence ID" value="NZ_JBHUHY010000009.1"/>
</dbReference>
<reference evidence="2" key="1">
    <citation type="journal article" date="2019" name="Int. J. Syst. Evol. Microbiol.">
        <title>The Global Catalogue of Microorganisms (GCM) 10K type strain sequencing project: providing services to taxonomists for standard genome sequencing and annotation.</title>
        <authorList>
            <consortium name="The Broad Institute Genomics Platform"/>
            <consortium name="The Broad Institute Genome Sequencing Center for Infectious Disease"/>
            <person name="Wu L."/>
            <person name="Ma J."/>
        </authorList>
    </citation>
    <scope>NUCLEOTIDE SEQUENCE [LARGE SCALE GENOMIC DNA]</scope>
    <source>
        <strain evidence="2">DT92</strain>
    </source>
</reference>
<keyword evidence="2" id="KW-1185">Reference proteome</keyword>
<sequence>MKSIIFTSFLFLSTICLSQNDVGVEQQNVYNSSDGRTANWYAVNNTDKGVNLEIKVTLTGCDAKTISEIKKIYVGKRSKSYIGFNKSTCFGKNKGFRYRSVSVISKKFN</sequence>
<dbReference type="Proteomes" id="UP001597344">
    <property type="component" value="Unassembled WGS sequence"/>
</dbReference>
<organism evidence="1 2">
    <name type="scientific">Aquimarina celericrescens</name>
    <dbReference type="NCBI Taxonomy" id="1964542"/>
    <lineage>
        <taxon>Bacteria</taxon>
        <taxon>Pseudomonadati</taxon>
        <taxon>Bacteroidota</taxon>
        <taxon>Flavobacteriia</taxon>
        <taxon>Flavobacteriales</taxon>
        <taxon>Flavobacteriaceae</taxon>
        <taxon>Aquimarina</taxon>
    </lineage>
</organism>